<dbReference type="EMBL" id="LKEA01000098">
    <property type="protein sequence ID" value="ROV87340.1"/>
    <property type="molecule type" value="Genomic_DNA"/>
</dbReference>
<keyword evidence="3" id="KW-1185">Reference proteome</keyword>
<evidence type="ECO:0000313" key="2">
    <source>
        <dbReference type="EMBL" id="ROV87340.1"/>
    </source>
</evidence>
<feature type="transmembrane region" description="Helical" evidence="1">
    <location>
        <begin position="132"/>
        <end position="152"/>
    </location>
</feature>
<keyword evidence="1" id="KW-1133">Transmembrane helix</keyword>
<reference evidence="2 3" key="1">
    <citation type="submission" date="2015-09" db="EMBL/GenBank/DDBJ databases">
        <title>Host preference determinants of Valsa canker pathogens revealed by comparative genomics.</title>
        <authorList>
            <person name="Yin Z."/>
            <person name="Huang L."/>
        </authorList>
    </citation>
    <scope>NUCLEOTIDE SEQUENCE [LARGE SCALE GENOMIC DNA]</scope>
    <source>
        <strain evidence="2 3">03-1</strain>
    </source>
</reference>
<dbReference type="AlphaFoldDB" id="A0A423V921"/>
<evidence type="ECO:0000313" key="3">
    <source>
        <dbReference type="Proteomes" id="UP000283895"/>
    </source>
</evidence>
<dbReference type="Proteomes" id="UP000283895">
    <property type="component" value="Unassembled WGS sequence"/>
</dbReference>
<protein>
    <submittedName>
        <fullName evidence="2">Uncharacterized protein</fullName>
    </submittedName>
</protein>
<feature type="transmembrane region" description="Helical" evidence="1">
    <location>
        <begin position="241"/>
        <end position="264"/>
    </location>
</feature>
<sequence length="567" mass="64418">MSDGANFTMFPLWGNMNFTQNCTLYGNWLSTFVQDSPWDPGMTLDGSAWLIVRYFESALPDNYTFPGDGTWGKYYGTILDCNYVDKNETGIWMTDQFYDNVLMGPSEPCRPQYCMALGFTGNMDLTGIGVFVAYYAEAILATIYLVAFTLGYTRRHLPDSRQHPHSTPETQLSPEIYHTKGKGLHLGRRAMNAFRGSLNVFLNTSMLFSLVMLSAALYISARRTVEHKSWLQSSQPIPSGSALYDLVLSLLASTFSVFPVTMLYAIQRRRDVKGALRTGDHQVWIRRAVLAILWCLTAAEVYISPRGEYDYEERYNYNEEKVLVYLNCEQRGGMPYWHGMIAAQALVIGAPLLWLVLTLFVLTGFRIPGVVDRPWVSRWRAKWRLVVAWVNVLFMWGLLAYFTVLRHRINVTAGHLDSEDQWTFGQILALATWAPVVFEFAYIFIWGIKEGLERNLPSGFIVKQVPPDTPTPPTPDLGGLASDNSHKAKEPLMSIQSVPMYSPPLMPPDATTTVELTGPPRTHTYTTLAGDPAQVYTAYEPQYYQSPQLNYYRPQQQVWNTWQSSGW</sequence>
<feature type="transmembrane region" description="Helical" evidence="1">
    <location>
        <begin position="198"/>
        <end position="221"/>
    </location>
</feature>
<keyword evidence="1" id="KW-0472">Membrane</keyword>
<keyword evidence="1" id="KW-0812">Transmembrane</keyword>
<accession>A0A423V921</accession>
<feature type="transmembrane region" description="Helical" evidence="1">
    <location>
        <begin position="424"/>
        <end position="448"/>
    </location>
</feature>
<dbReference type="OrthoDB" id="4582561at2759"/>
<name>A0A423V921_9PEZI</name>
<comment type="caution">
    <text evidence="2">The sequence shown here is derived from an EMBL/GenBank/DDBJ whole genome shotgun (WGS) entry which is preliminary data.</text>
</comment>
<gene>
    <name evidence="2" type="ORF">VMCG_10696</name>
</gene>
<feature type="transmembrane region" description="Helical" evidence="1">
    <location>
        <begin position="341"/>
        <end position="362"/>
    </location>
</feature>
<feature type="transmembrane region" description="Helical" evidence="1">
    <location>
        <begin position="383"/>
        <end position="404"/>
    </location>
</feature>
<organism evidence="2 3">
    <name type="scientific">Cytospora schulzeri</name>
    <dbReference type="NCBI Taxonomy" id="448051"/>
    <lineage>
        <taxon>Eukaryota</taxon>
        <taxon>Fungi</taxon>
        <taxon>Dikarya</taxon>
        <taxon>Ascomycota</taxon>
        <taxon>Pezizomycotina</taxon>
        <taxon>Sordariomycetes</taxon>
        <taxon>Sordariomycetidae</taxon>
        <taxon>Diaporthales</taxon>
        <taxon>Cytosporaceae</taxon>
        <taxon>Cytospora</taxon>
    </lineage>
</organism>
<feature type="transmembrane region" description="Helical" evidence="1">
    <location>
        <begin position="284"/>
        <end position="303"/>
    </location>
</feature>
<proteinExistence type="predicted"/>
<evidence type="ECO:0000256" key="1">
    <source>
        <dbReference type="SAM" id="Phobius"/>
    </source>
</evidence>
<dbReference type="STRING" id="356882.A0A423V921"/>